<evidence type="ECO:0000256" key="2">
    <source>
        <dbReference type="ARBA" id="ARBA00010992"/>
    </source>
</evidence>
<keyword evidence="3 6" id="KW-0812">Transmembrane</keyword>
<protein>
    <recommendedName>
        <fullName evidence="7">Major facilitator superfamily (MFS) profile domain-containing protein</fullName>
    </recommendedName>
</protein>
<dbReference type="InterPro" id="IPR036259">
    <property type="entry name" value="MFS_trans_sf"/>
</dbReference>
<dbReference type="InterPro" id="IPR050360">
    <property type="entry name" value="MFS_Sugar_Transporters"/>
</dbReference>
<feature type="transmembrane region" description="Helical" evidence="6">
    <location>
        <begin position="64"/>
        <end position="84"/>
    </location>
</feature>
<keyword evidence="4 6" id="KW-1133">Transmembrane helix</keyword>
<dbReference type="GO" id="GO:0016020">
    <property type="term" value="C:membrane"/>
    <property type="evidence" value="ECO:0007669"/>
    <property type="project" value="UniProtKB-SubCell"/>
</dbReference>
<comment type="similarity">
    <text evidence="2">Belongs to the major facilitator superfamily. Sugar transporter (TC 2.A.1.1) family.</text>
</comment>
<dbReference type="OrthoDB" id="4142200at2759"/>
<evidence type="ECO:0000256" key="4">
    <source>
        <dbReference type="ARBA" id="ARBA00022989"/>
    </source>
</evidence>
<evidence type="ECO:0000259" key="7">
    <source>
        <dbReference type="PROSITE" id="PS50850"/>
    </source>
</evidence>
<keyword evidence="9" id="KW-1185">Reference proteome</keyword>
<dbReference type="PROSITE" id="PS50850">
    <property type="entry name" value="MFS"/>
    <property type="match status" value="1"/>
</dbReference>
<feature type="transmembrane region" description="Helical" evidence="6">
    <location>
        <begin position="161"/>
        <end position="183"/>
    </location>
</feature>
<name>A0A2C5YLJ7_9HYPO</name>
<feature type="transmembrane region" description="Helical" evidence="6">
    <location>
        <begin position="119"/>
        <end position="141"/>
    </location>
</feature>
<evidence type="ECO:0000256" key="5">
    <source>
        <dbReference type="ARBA" id="ARBA00023136"/>
    </source>
</evidence>
<organism evidence="8 9">
    <name type="scientific">Ophiocordyceps camponoti-rufipedis</name>
    <dbReference type="NCBI Taxonomy" id="2004952"/>
    <lineage>
        <taxon>Eukaryota</taxon>
        <taxon>Fungi</taxon>
        <taxon>Dikarya</taxon>
        <taxon>Ascomycota</taxon>
        <taxon>Pezizomycotina</taxon>
        <taxon>Sordariomycetes</taxon>
        <taxon>Hypocreomycetidae</taxon>
        <taxon>Hypocreales</taxon>
        <taxon>Ophiocordycipitaceae</taxon>
        <taxon>Ophiocordyceps</taxon>
    </lineage>
</organism>
<dbReference type="PANTHER" id="PTHR48022">
    <property type="entry name" value="PLASTIDIC GLUCOSE TRANSPORTER 4"/>
    <property type="match status" value="1"/>
</dbReference>
<dbReference type="InterPro" id="IPR020846">
    <property type="entry name" value="MFS_dom"/>
</dbReference>
<evidence type="ECO:0000256" key="1">
    <source>
        <dbReference type="ARBA" id="ARBA00004141"/>
    </source>
</evidence>
<dbReference type="EMBL" id="NJES01001036">
    <property type="protein sequence ID" value="PHH68172.1"/>
    <property type="molecule type" value="Genomic_DNA"/>
</dbReference>
<feature type="transmembrane region" description="Helical" evidence="6">
    <location>
        <begin position="90"/>
        <end position="107"/>
    </location>
</feature>
<dbReference type="PROSITE" id="PS00217">
    <property type="entry name" value="SUGAR_TRANSPORT_2"/>
    <property type="match status" value="1"/>
</dbReference>
<gene>
    <name evidence="8" type="ORF">CDD80_200</name>
</gene>
<comment type="subcellular location">
    <subcellularLocation>
        <location evidence="1">Membrane</location>
        <topology evidence="1">Multi-pass membrane protein</topology>
    </subcellularLocation>
</comment>
<proteinExistence type="inferred from homology"/>
<dbReference type="GO" id="GO:0005351">
    <property type="term" value="F:carbohydrate:proton symporter activity"/>
    <property type="evidence" value="ECO:0007669"/>
    <property type="project" value="TreeGrafter"/>
</dbReference>
<dbReference type="InterPro" id="IPR005829">
    <property type="entry name" value="Sugar_transporter_CS"/>
</dbReference>
<evidence type="ECO:0000256" key="3">
    <source>
        <dbReference type="ARBA" id="ARBA00022692"/>
    </source>
</evidence>
<dbReference type="InterPro" id="IPR005828">
    <property type="entry name" value="MFS_sugar_transport-like"/>
</dbReference>
<comment type="caution">
    <text evidence="8">The sequence shown here is derived from an EMBL/GenBank/DDBJ whole genome shotgun (WGS) entry which is preliminary data.</text>
</comment>
<keyword evidence="5 6" id="KW-0472">Membrane</keyword>
<dbReference type="Gene3D" id="1.20.1250.20">
    <property type="entry name" value="MFS general substrate transporter like domains"/>
    <property type="match status" value="1"/>
</dbReference>
<evidence type="ECO:0000313" key="8">
    <source>
        <dbReference type="EMBL" id="PHH68172.1"/>
    </source>
</evidence>
<dbReference type="PANTHER" id="PTHR48022:SF35">
    <property type="entry name" value="MAJOR FACILITATOR SUPERFAMILY (MFS) PROFILE DOMAIN-CONTAINING PROTEIN"/>
    <property type="match status" value="1"/>
</dbReference>
<evidence type="ECO:0000313" key="9">
    <source>
        <dbReference type="Proteomes" id="UP000226431"/>
    </source>
</evidence>
<dbReference type="Pfam" id="PF00083">
    <property type="entry name" value="Sugar_tr"/>
    <property type="match status" value="1"/>
</dbReference>
<dbReference type="STRING" id="2004952.A0A2C5YLJ7"/>
<accession>A0A2C5YLJ7</accession>
<sequence length="229" mass="24317">MLFGFDISSMSGVLGTQAYKQFFGHPASFTQGIITASMPAGSLAGALSSAVLADRFSRKVSLQLGCLLWMTGSAVQSAAVNIPMLCVGRALAGLCVGIASSVVPIYQSEIAPKEIRGRAVSLHQWAITWGILMQFFVQYGVAESVDGGPNDAMQSTAAFRIPWAVQAVPGAVLAVGLFWYYIVYVMESAGIGSPLLTASIQYVLNVLLTIPAMLYLDRWEQGHLMDSGG</sequence>
<dbReference type="AlphaFoldDB" id="A0A2C5YLJ7"/>
<feature type="domain" description="Major facilitator superfamily (MFS) profile" evidence="7">
    <location>
        <begin position="1"/>
        <end position="229"/>
    </location>
</feature>
<dbReference type="SUPFAM" id="SSF103473">
    <property type="entry name" value="MFS general substrate transporter"/>
    <property type="match status" value="1"/>
</dbReference>
<reference evidence="8 9" key="1">
    <citation type="submission" date="2017-06" db="EMBL/GenBank/DDBJ databases">
        <title>Ant-infecting Ophiocordyceps genomes reveal a high diversity of potential behavioral manipulation genes and a possible major role for enterotoxins.</title>
        <authorList>
            <person name="De Bekker C."/>
            <person name="Evans H.C."/>
            <person name="Brachmann A."/>
            <person name="Hughes D.P."/>
        </authorList>
    </citation>
    <scope>NUCLEOTIDE SEQUENCE [LARGE SCALE GENOMIC DNA]</scope>
    <source>
        <strain evidence="8 9">Map16</strain>
    </source>
</reference>
<feature type="transmembrane region" description="Helical" evidence="6">
    <location>
        <begin position="29"/>
        <end position="52"/>
    </location>
</feature>
<feature type="transmembrane region" description="Helical" evidence="6">
    <location>
        <begin position="195"/>
        <end position="216"/>
    </location>
</feature>
<dbReference type="Proteomes" id="UP000226431">
    <property type="component" value="Unassembled WGS sequence"/>
</dbReference>
<evidence type="ECO:0000256" key="6">
    <source>
        <dbReference type="SAM" id="Phobius"/>
    </source>
</evidence>